<evidence type="ECO:0000256" key="1">
    <source>
        <dbReference type="SAM" id="SignalP"/>
    </source>
</evidence>
<evidence type="ECO:0000313" key="3">
    <source>
        <dbReference type="Proteomes" id="UP000218172"/>
    </source>
</evidence>
<feature type="chain" id="PRO_5013105236" description="DUF2059 domain-containing protein" evidence="1">
    <location>
        <begin position="25"/>
        <end position="178"/>
    </location>
</feature>
<feature type="signal peptide" evidence="1">
    <location>
        <begin position="1"/>
        <end position="24"/>
    </location>
</feature>
<sequence length="178" mass="19820">MKQALLLSLLLLCAIFGRATLADALSDANKLLRTAEIDRQMSITIELQIQNILNTYTSIIRTSASTTAPIDLPAELKQDISLCYKRVYAWENFEAGLAQILADNLSRQEMRLLINFYNAKAVVPSQIPQFKNTIAKAAFIQQLSADYIFTHSNSCVENDARLILNYLSSLDNSVSASE</sequence>
<evidence type="ECO:0008006" key="4">
    <source>
        <dbReference type="Google" id="ProtNLM"/>
    </source>
</evidence>
<dbReference type="EMBL" id="NVQR01000108">
    <property type="protein sequence ID" value="PCH59796.1"/>
    <property type="molecule type" value="Genomic_DNA"/>
</dbReference>
<reference evidence="3" key="1">
    <citation type="submission" date="2017-08" db="EMBL/GenBank/DDBJ databases">
        <title>A dynamic microbial community with high functional redundancy inhabits the cold, oxic subseafloor aquifer.</title>
        <authorList>
            <person name="Tully B.J."/>
            <person name="Wheat C.G."/>
            <person name="Glazer B.T."/>
            <person name="Huber J.A."/>
        </authorList>
    </citation>
    <scope>NUCLEOTIDE SEQUENCE [LARGE SCALE GENOMIC DNA]</scope>
</reference>
<evidence type="ECO:0000313" key="2">
    <source>
        <dbReference type="EMBL" id="PCH59796.1"/>
    </source>
</evidence>
<name>A0A2A4MJJ1_9GAMM</name>
<dbReference type="Proteomes" id="UP000218172">
    <property type="component" value="Unassembled WGS sequence"/>
</dbReference>
<gene>
    <name evidence="2" type="ORF">COC19_06695</name>
</gene>
<keyword evidence="1" id="KW-0732">Signal</keyword>
<protein>
    <recommendedName>
        <fullName evidence="4">DUF2059 domain-containing protein</fullName>
    </recommendedName>
</protein>
<accession>A0A2A4MJJ1</accession>
<proteinExistence type="predicted"/>
<dbReference type="AlphaFoldDB" id="A0A2A4MJJ1"/>
<comment type="caution">
    <text evidence="2">The sequence shown here is derived from an EMBL/GenBank/DDBJ whole genome shotgun (WGS) entry which is preliminary data.</text>
</comment>
<organism evidence="2 3">
    <name type="scientific">SAR86 cluster bacterium</name>
    <dbReference type="NCBI Taxonomy" id="2030880"/>
    <lineage>
        <taxon>Bacteria</taxon>
        <taxon>Pseudomonadati</taxon>
        <taxon>Pseudomonadota</taxon>
        <taxon>Gammaproteobacteria</taxon>
        <taxon>SAR86 cluster</taxon>
    </lineage>
</organism>